<name>A0A4C1X9K3_EUMVA</name>
<evidence type="ECO:0000313" key="3">
    <source>
        <dbReference type="Proteomes" id="UP000299102"/>
    </source>
</evidence>
<protein>
    <submittedName>
        <fullName evidence="2">Uncharacterized protein</fullName>
    </submittedName>
</protein>
<dbReference type="Proteomes" id="UP000299102">
    <property type="component" value="Unassembled WGS sequence"/>
</dbReference>
<accession>A0A4C1X9K3</accession>
<organism evidence="2 3">
    <name type="scientific">Eumeta variegata</name>
    <name type="common">Bagworm moth</name>
    <name type="synonym">Eumeta japonica</name>
    <dbReference type="NCBI Taxonomy" id="151549"/>
    <lineage>
        <taxon>Eukaryota</taxon>
        <taxon>Metazoa</taxon>
        <taxon>Ecdysozoa</taxon>
        <taxon>Arthropoda</taxon>
        <taxon>Hexapoda</taxon>
        <taxon>Insecta</taxon>
        <taxon>Pterygota</taxon>
        <taxon>Neoptera</taxon>
        <taxon>Endopterygota</taxon>
        <taxon>Lepidoptera</taxon>
        <taxon>Glossata</taxon>
        <taxon>Ditrysia</taxon>
        <taxon>Tineoidea</taxon>
        <taxon>Psychidae</taxon>
        <taxon>Oiketicinae</taxon>
        <taxon>Eumeta</taxon>
    </lineage>
</organism>
<dbReference type="EMBL" id="BGZK01000788">
    <property type="protein sequence ID" value="GBP60491.1"/>
    <property type="molecule type" value="Genomic_DNA"/>
</dbReference>
<feature type="region of interest" description="Disordered" evidence="1">
    <location>
        <begin position="58"/>
        <end position="91"/>
    </location>
</feature>
<dbReference type="AlphaFoldDB" id="A0A4C1X9K3"/>
<keyword evidence="3" id="KW-1185">Reference proteome</keyword>
<gene>
    <name evidence="2" type="ORF">EVAR_37527_1</name>
</gene>
<sequence length="91" mass="10549">MKLVNLQWLTPSSVSEVTVENLEDDEKIIVTHLNCVRNREIWYADSCHRCYRVIKHRNSGRTGGRKEEEEEEEGGTEVGGARENNFKTTRL</sequence>
<evidence type="ECO:0000256" key="1">
    <source>
        <dbReference type="SAM" id="MobiDB-lite"/>
    </source>
</evidence>
<reference evidence="2 3" key="1">
    <citation type="journal article" date="2019" name="Commun. Biol.">
        <title>The bagworm genome reveals a unique fibroin gene that provides high tensile strength.</title>
        <authorList>
            <person name="Kono N."/>
            <person name="Nakamura H."/>
            <person name="Ohtoshi R."/>
            <person name="Tomita M."/>
            <person name="Numata K."/>
            <person name="Arakawa K."/>
        </authorList>
    </citation>
    <scope>NUCLEOTIDE SEQUENCE [LARGE SCALE GENOMIC DNA]</scope>
</reference>
<comment type="caution">
    <text evidence="2">The sequence shown here is derived from an EMBL/GenBank/DDBJ whole genome shotgun (WGS) entry which is preliminary data.</text>
</comment>
<proteinExistence type="predicted"/>
<evidence type="ECO:0000313" key="2">
    <source>
        <dbReference type="EMBL" id="GBP60491.1"/>
    </source>
</evidence>